<protein>
    <submittedName>
        <fullName evidence="3">MBL fold metallo-hydrolase</fullName>
    </submittedName>
</protein>
<evidence type="ECO:0000256" key="1">
    <source>
        <dbReference type="SAM" id="MobiDB-lite"/>
    </source>
</evidence>
<evidence type="ECO:0000259" key="2">
    <source>
        <dbReference type="Pfam" id="PF12706"/>
    </source>
</evidence>
<dbReference type="InterPro" id="IPR036866">
    <property type="entry name" value="RibonucZ/Hydroxyglut_hydro"/>
</dbReference>
<dbReference type="Proteomes" id="UP001597059">
    <property type="component" value="Unassembled WGS sequence"/>
</dbReference>
<sequence length="344" mass="39111">MLNNSIKADTSHMEVPQSSHFENGRFHNVPPVPQRSTSENLALWVRFFTEKKVDTVPESAIPVVTVTRTQLNALPNDDLFVIKLGHSSVLLKNHGEYWLFDPVFGERASPFSFAGPKRFHNPPIQLEDLPEIERVFISHNHYDHLDKPSIKLLKDKTQHFYVPQGVEGDLQKWGVAESKIQVFDWWQETTSGQHTIRFTPTQHFSGRAMGDGNQTLWGSWAITSHGKSLYFSGDSGYFKGFKAIGERYGPFDLAMIETGAYDKDWAHIHMTPEQSVQAHQDLNAKVMVPIHNGTFDLAFHTWKDPLDRVAAAAEAQNVTLSTPIFGEVFTVKDVQTKRWWQGMP</sequence>
<dbReference type="InterPro" id="IPR024884">
    <property type="entry name" value="NAPE-PLD"/>
</dbReference>
<dbReference type="SUPFAM" id="SSF56281">
    <property type="entry name" value="Metallo-hydrolase/oxidoreductase"/>
    <property type="match status" value="1"/>
</dbReference>
<accession>A0ABW4B0A0</accession>
<feature type="domain" description="Metallo-beta-lactamase" evidence="2">
    <location>
        <begin position="99"/>
        <end position="291"/>
    </location>
</feature>
<gene>
    <name evidence="3" type="ORF">ACFQ45_07710</name>
</gene>
<organism evidence="3 4">
    <name type="scientific">Rhodanobacter aciditrophus</name>
    <dbReference type="NCBI Taxonomy" id="1623218"/>
    <lineage>
        <taxon>Bacteria</taxon>
        <taxon>Pseudomonadati</taxon>
        <taxon>Pseudomonadota</taxon>
        <taxon>Gammaproteobacteria</taxon>
        <taxon>Lysobacterales</taxon>
        <taxon>Rhodanobacteraceae</taxon>
        <taxon>Rhodanobacter</taxon>
    </lineage>
</organism>
<dbReference type="PANTHER" id="PTHR15032:SF4">
    <property type="entry name" value="N-ACYL-PHOSPHATIDYLETHANOLAMINE-HYDROLYZING PHOSPHOLIPASE D"/>
    <property type="match status" value="1"/>
</dbReference>
<feature type="region of interest" description="Disordered" evidence="1">
    <location>
        <begin position="1"/>
        <end position="35"/>
    </location>
</feature>
<dbReference type="Gene3D" id="3.60.15.10">
    <property type="entry name" value="Ribonuclease Z/Hydroxyacylglutathione hydrolase-like"/>
    <property type="match status" value="1"/>
</dbReference>
<evidence type="ECO:0000313" key="4">
    <source>
        <dbReference type="Proteomes" id="UP001597059"/>
    </source>
</evidence>
<dbReference type="PIRSF" id="PIRSF038896">
    <property type="entry name" value="NAPE-PLD"/>
    <property type="match status" value="1"/>
</dbReference>
<dbReference type="RefSeq" id="WP_377366425.1">
    <property type="nucleotide sequence ID" value="NZ_JBHTMN010000007.1"/>
</dbReference>
<reference evidence="4" key="1">
    <citation type="journal article" date="2019" name="Int. J. Syst. Evol. Microbiol.">
        <title>The Global Catalogue of Microorganisms (GCM) 10K type strain sequencing project: providing services to taxonomists for standard genome sequencing and annotation.</title>
        <authorList>
            <consortium name="The Broad Institute Genomics Platform"/>
            <consortium name="The Broad Institute Genome Sequencing Center for Infectious Disease"/>
            <person name="Wu L."/>
            <person name="Ma J."/>
        </authorList>
    </citation>
    <scope>NUCLEOTIDE SEQUENCE [LARGE SCALE GENOMIC DNA]</scope>
    <source>
        <strain evidence="4">JCM 30774</strain>
    </source>
</reference>
<keyword evidence="4" id="KW-1185">Reference proteome</keyword>
<dbReference type="EMBL" id="JBHTMN010000007">
    <property type="protein sequence ID" value="MFD1383249.1"/>
    <property type="molecule type" value="Genomic_DNA"/>
</dbReference>
<dbReference type="PANTHER" id="PTHR15032">
    <property type="entry name" value="N-ACYL-PHOSPHATIDYLETHANOLAMINE-HYDROLYZING PHOSPHOLIPASE D"/>
    <property type="match status" value="1"/>
</dbReference>
<comment type="caution">
    <text evidence="3">The sequence shown here is derived from an EMBL/GenBank/DDBJ whole genome shotgun (WGS) entry which is preliminary data.</text>
</comment>
<proteinExistence type="predicted"/>
<evidence type="ECO:0000313" key="3">
    <source>
        <dbReference type="EMBL" id="MFD1383249.1"/>
    </source>
</evidence>
<dbReference type="InterPro" id="IPR001279">
    <property type="entry name" value="Metallo-B-lactamas"/>
</dbReference>
<name>A0ABW4B0A0_9GAMM</name>
<dbReference type="Pfam" id="PF12706">
    <property type="entry name" value="Lactamase_B_2"/>
    <property type="match status" value="1"/>
</dbReference>